<comment type="catalytic activity">
    <reaction evidence="2">
        <text>2 GTP = 3',3'-c-di-GMP + 2 diphosphate</text>
        <dbReference type="Rhea" id="RHEA:24898"/>
        <dbReference type="ChEBI" id="CHEBI:33019"/>
        <dbReference type="ChEBI" id="CHEBI:37565"/>
        <dbReference type="ChEBI" id="CHEBI:58805"/>
        <dbReference type="EC" id="2.7.7.65"/>
    </reaction>
</comment>
<dbReference type="PANTHER" id="PTHR45138">
    <property type="entry name" value="REGULATORY COMPONENTS OF SENSORY TRANSDUCTION SYSTEM"/>
    <property type="match status" value="1"/>
</dbReference>
<keyword evidence="3" id="KW-0812">Transmembrane</keyword>
<evidence type="ECO:0000256" key="3">
    <source>
        <dbReference type="SAM" id="Phobius"/>
    </source>
</evidence>
<evidence type="ECO:0000259" key="4">
    <source>
        <dbReference type="PROSITE" id="PS50887"/>
    </source>
</evidence>
<dbReference type="NCBIfam" id="TIGR00254">
    <property type="entry name" value="GGDEF"/>
    <property type="match status" value="1"/>
</dbReference>
<keyword evidence="3" id="KW-1133">Transmembrane helix</keyword>
<dbReference type="FunFam" id="3.30.70.270:FF:000001">
    <property type="entry name" value="Diguanylate cyclase domain protein"/>
    <property type="match status" value="1"/>
</dbReference>
<dbReference type="CDD" id="cd01949">
    <property type="entry name" value="GGDEF"/>
    <property type="match status" value="1"/>
</dbReference>
<dbReference type="Proteomes" id="UP000188879">
    <property type="component" value="Unassembled WGS sequence"/>
</dbReference>
<keyword evidence="3" id="KW-0472">Membrane</keyword>
<dbReference type="InterPro" id="IPR000160">
    <property type="entry name" value="GGDEF_dom"/>
</dbReference>
<dbReference type="GO" id="GO:0052621">
    <property type="term" value="F:diguanylate cyclase activity"/>
    <property type="evidence" value="ECO:0007669"/>
    <property type="project" value="UniProtKB-EC"/>
</dbReference>
<dbReference type="Pfam" id="PF22588">
    <property type="entry name" value="dCache_1_like"/>
    <property type="match status" value="1"/>
</dbReference>
<gene>
    <name evidence="5" type="ORF">BKE38_22210</name>
</gene>
<dbReference type="CDD" id="cd12915">
    <property type="entry name" value="PDC2_DGC_like"/>
    <property type="match status" value="1"/>
</dbReference>
<dbReference type="EMBL" id="MLCO01000250">
    <property type="protein sequence ID" value="ONG48222.1"/>
    <property type="molecule type" value="Genomic_DNA"/>
</dbReference>
<dbReference type="InterPro" id="IPR029787">
    <property type="entry name" value="Nucleotide_cyclase"/>
</dbReference>
<dbReference type="Pfam" id="PF00990">
    <property type="entry name" value="GGDEF"/>
    <property type="match status" value="1"/>
</dbReference>
<organism evidence="5 6">
    <name type="scientific">Teichococcus deserti</name>
    <dbReference type="NCBI Taxonomy" id="1817963"/>
    <lineage>
        <taxon>Bacteria</taxon>
        <taxon>Pseudomonadati</taxon>
        <taxon>Pseudomonadota</taxon>
        <taxon>Alphaproteobacteria</taxon>
        <taxon>Acetobacterales</taxon>
        <taxon>Roseomonadaceae</taxon>
        <taxon>Roseomonas</taxon>
    </lineage>
</organism>
<evidence type="ECO:0000256" key="1">
    <source>
        <dbReference type="ARBA" id="ARBA00012528"/>
    </source>
</evidence>
<protein>
    <recommendedName>
        <fullName evidence="1">diguanylate cyclase</fullName>
        <ecNumber evidence="1">2.7.7.65</ecNumber>
    </recommendedName>
</protein>
<dbReference type="SMART" id="SM00267">
    <property type="entry name" value="GGDEF"/>
    <property type="match status" value="1"/>
</dbReference>
<feature type="domain" description="GGDEF" evidence="4">
    <location>
        <begin position="345"/>
        <end position="483"/>
    </location>
</feature>
<dbReference type="CDD" id="cd12914">
    <property type="entry name" value="PDC1_DGC_like"/>
    <property type="match status" value="1"/>
</dbReference>
<dbReference type="Gene3D" id="3.30.70.270">
    <property type="match status" value="1"/>
</dbReference>
<dbReference type="EC" id="2.7.7.65" evidence="1"/>
<dbReference type="SUPFAM" id="SSF55073">
    <property type="entry name" value="Nucleotide cyclase"/>
    <property type="match status" value="1"/>
</dbReference>
<dbReference type="GO" id="GO:0043709">
    <property type="term" value="P:cell adhesion involved in single-species biofilm formation"/>
    <property type="evidence" value="ECO:0007669"/>
    <property type="project" value="TreeGrafter"/>
</dbReference>
<feature type="transmembrane region" description="Helical" evidence="3">
    <location>
        <begin position="272"/>
        <end position="291"/>
    </location>
</feature>
<dbReference type="GO" id="GO:0005886">
    <property type="term" value="C:plasma membrane"/>
    <property type="evidence" value="ECO:0007669"/>
    <property type="project" value="TreeGrafter"/>
</dbReference>
<comment type="caution">
    <text evidence="5">The sequence shown here is derived from an EMBL/GenBank/DDBJ whole genome shotgun (WGS) entry which is preliminary data.</text>
</comment>
<dbReference type="PANTHER" id="PTHR45138:SF9">
    <property type="entry name" value="DIGUANYLATE CYCLASE DGCM-RELATED"/>
    <property type="match status" value="1"/>
</dbReference>
<dbReference type="InterPro" id="IPR054327">
    <property type="entry name" value="His-kinase-like_sensor"/>
</dbReference>
<evidence type="ECO:0000313" key="5">
    <source>
        <dbReference type="EMBL" id="ONG48222.1"/>
    </source>
</evidence>
<dbReference type="InterPro" id="IPR043128">
    <property type="entry name" value="Rev_trsase/Diguanyl_cyclase"/>
</dbReference>
<proteinExistence type="predicted"/>
<dbReference type="AlphaFoldDB" id="A0A1V2GXF5"/>
<name>A0A1V2GXF5_9PROT</name>
<accession>A0A1V2GXF5</accession>
<dbReference type="GO" id="GO:1902201">
    <property type="term" value="P:negative regulation of bacterial-type flagellum-dependent cell motility"/>
    <property type="evidence" value="ECO:0007669"/>
    <property type="project" value="TreeGrafter"/>
</dbReference>
<dbReference type="PROSITE" id="PS50887">
    <property type="entry name" value="GGDEF"/>
    <property type="match status" value="1"/>
</dbReference>
<sequence length="487" mass="52363">MVVMAAILAAGAATLWQERQDAWRRAEREAGNLAFALERDIARNFHYLDLSLQGAAAALAQPGLNDAEPEVRQMALFDRAVTAQYLGSILVLDTLGQVREASVQLPVPPLQLADRDYFAAHRAEPDLGLYVSRPYRSRLRQGDASIALSRRLDTPDGRFDGVVMGALRLAYFHDMFSRLDLGRDSAVSFFGTDGRMIVRHPAREDDLGRDLSQAPTVQYMAARQSGSFVGTAVTDGIRRLYAFRQVGELPLVVSVAFSVEQIYAAWWRRALIFGPLLALLCAAVAGLGLVFRREMLRRLAAERALAGLAQRLATLAATDGLTGLANRRQFDEALAEAWRRAEAGQGLALLLVDADCFKAYNDRYGHQEGDRILRAIAAAIGVTAKRAGDVAARYGGEEFAVLLPATGPEAAAHVAEALRRRVHALDLPHADAPAGRVTISIGVAALPPGARAPGAAACLVEAADAALYAAKRQGRDRVALAGALQAA</sequence>
<reference evidence="5 6" key="1">
    <citation type="submission" date="2016-10" db="EMBL/GenBank/DDBJ databases">
        <title>Draft Genome sequence of Roseomonas sp. strain M3.</title>
        <authorList>
            <person name="Subhash Y."/>
            <person name="Lee S."/>
        </authorList>
    </citation>
    <scope>NUCLEOTIDE SEQUENCE [LARGE SCALE GENOMIC DNA]</scope>
    <source>
        <strain evidence="5 6">M3</strain>
    </source>
</reference>
<keyword evidence="6" id="KW-1185">Reference proteome</keyword>
<evidence type="ECO:0000313" key="6">
    <source>
        <dbReference type="Proteomes" id="UP000188879"/>
    </source>
</evidence>
<dbReference type="InterPro" id="IPR050469">
    <property type="entry name" value="Diguanylate_Cyclase"/>
</dbReference>
<evidence type="ECO:0000256" key="2">
    <source>
        <dbReference type="ARBA" id="ARBA00034247"/>
    </source>
</evidence>
<dbReference type="Gene3D" id="3.30.450.20">
    <property type="entry name" value="PAS domain"/>
    <property type="match status" value="2"/>
</dbReference>